<evidence type="ECO:0000256" key="1">
    <source>
        <dbReference type="SAM" id="MobiDB-lite"/>
    </source>
</evidence>
<feature type="region of interest" description="Disordered" evidence="1">
    <location>
        <begin position="87"/>
        <end position="107"/>
    </location>
</feature>
<evidence type="ECO:0000313" key="3">
    <source>
        <dbReference type="Proteomes" id="UP000299102"/>
    </source>
</evidence>
<protein>
    <submittedName>
        <fullName evidence="2">Uncharacterized protein</fullName>
    </submittedName>
</protein>
<dbReference type="EMBL" id="BGZK01000343">
    <property type="protein sequence ID" value="GBP38040.1"/>
    <property type="molecule type" value="Genomic_DNA"/>
</dbReference>
<reference evidence="2 3" key="1">
    <citation type="journal article" date="2019" name="Commun. Biol.">
        <title>The bagworm genome reveals a unique fibroin gene that provides high tensile strength.</title>
        <authorList>
            <person name="Kono N."/>
            <person name="Nakamura H."/>
            <person name="Ohtoshi R."/>
            <person name="Tomita M."/>
            <person name="Numata K."/>
            <person name="Arakawa K."/>
        </authorList>
    </citation>
    <scope>NUCLEOTIDE SEQUENCE [LARGE SCALE GENOMIC DNA]</scope>
</reference>
<evidence type="ECO:0000313" key="2">
    <source>
        <dbReference type="EMBL" id="GBP38040.1"/>
    </source>
</evidence>
<dbReference type="Proteomes" id="UP000299102">
    <property type="component" value="Unassembled WGS sequence"/>
</dbReference>
<name>A0A4C1VHG2_EUMVA</name>
<proteinExistence type="predicted"/>
<sequence length="107" mass="12379">MIPIPFLPIHCLDSDHRPFLLRMDPFADGYPNTYITITDRNKVFIVEVLTNHIKTVDGNSSQTTTSNRRKLHTDALKLLRAKNTVLRSPQESWQKGIHQKALKKEEK</sequence>
<keyword evidence="3" id="KW-1185">Reference proteome</keyword>
<comment type="caution">
    <text evidence="2">The sequence shown here is derived from an EMBL/GenBank/DDBJ whole genome shotgun (WGS) entry which is preliminary data.</text>
</comment>
<accession>A0A4C1VHG2</accession>
<organism evidence="2 3">
    <name type="scientific">Eumeta variegata</name>
    <name type="common">Bagworm moth</name>
    <name type="synonym">Eumeta japonica</name>
    <dbReference type="NCBI Taxonomy" id="151549"/>
    <lineage>
        <taxon>Eukaryota</taxon>
        <taxon>Metazoa</taxon>
        <taxon>Ecdysozoa</taxon>
        <taxon>Arthropoda</taxon>
        <taxon>Hexapoda</taxon>
        <taxon>Insecta</taxon>
        <taxon>Pterygota</taxon>
        <taxon>Neoptera</taxon>
        <taxon>Endopterygota</taxon>
        <taxon>Lepidoptera</taxon>
        <taxon>Glossata</taxon>
        <taxon>Ditrysia</taxon>
        <taxon>Tineoidea</taxon>
        <taxon>Psychidae</taxon>
        <taxon>Oiketicinae</taxon>
        <taxon>Eumeta</taxon>
    </lineage>
</organism>
<dbReference type="AlphaFoldDB" id="A0A4C1VHG2"/>
<gene>
    <name evidence="2" type="ORF">EVAR_95165_1</name>
</gene>